<reference evidence="1 2" key="1">
    <citation type="submission" date="2021-06" db="EMBL/GenBank/DDBJ databases">
        <title>Chromosome-level genome assembly of the red-tail catfish (Hemibagrus wyckioides).</title>
        <authorList>
            <person name="Shao F."/>
        </authorList>
    </citation>
    <scope>NUCLEOTIDE SEQUENCE [LARGE SCALE GENOMIC DNA]</scope>
    <source>
        <strain evidence="1">EC202008001</strain>
        <tissue evidence="1">Blood</tissue>
    </source>
</reference>
<accession>A0A9D3SQZ2</accession>
<organism evidence="1 2">
    <name type="scientific">Hemibagrus wyckioides</name>
    <dbReference type="NCBI Taxonomy" id="337641"/>
    <lineage>
        <taxon>Eukaryota</taxon>
        <taxon>Metazoa</taxon>
        <taxon>Chordata</taxon>
        <taxon>Craniata</taxon>
        <taxon>Vertebrata</taxon>
        <taxon>Euteleostomi</taxon>
        <taxon>Actinopterygii</taxon>
        <taxon>Neopterygii</taxon>
        <taxon>Teleostei</taxon>
        <taxon>Ostariophysi</taxon>
        <taxon>Siluriformes</taxon>
        <taxon>Bagridae</taxon>
        <taxon>Hemibagrus</taxon>
    </lineage>
</organism>
<proteinExistence type="predicted"/>
<dbReference type="EMBL" id="JAHKSW010000009">
    <property type="protein sequence ID" value="KAG7328534.1"/>
    <property type="molecule type" value="Genomic_DNA"/>
</dbReference>
<dbReference type="Proteomes" id="UP000824219">
    <property type="component" value="Linkage Group LG09"/>
</dbReference>
<comment type="caution">
    <text evidence="1">The sequence shown here is derived from an EMBL/GenBank/DDBJ whole genome shotgun (WGS) entry which is preliminary data.</text>
</comment>
<keyword evidence="2" id="KW-1185">Reference proteome</keyword>
<name>A0A9D3SQZ2_9TELE</name>
<protein>
    <submittedName>
        <fullName evidence="1">Uncharacterized protein</fullName>
    </submittedName>
</protein>
<gene>
    <name evidence="1" type="ORF">KOW79_008478</name>
</gene>
<sequence>MCHWFYHASYCMEKDEPGGAWRPREYFVQDLFSPDCGVFHTVLDMPLIAWAEKMDNAATNTIATGTPCSQPFCRTLRLYSPDECSVVMEDQTMASGKDLQECAVDIEDVPPADSGDQVDGLIILWSTVDFFNCLRMAVLHLVNKALMPQ</sequence>
<evidence type="ECO:0000313" key="2">
    <source>
        <dbReference type="Proteomes" id="UP000824219"/>
    </source>
</evidence>
<evidence type="ECO:0000313" key="1">
    <source>
        <dbReference type="EMBL" id="KAG7328534.1"/>
    </source>
</evidence>
<dbReference type="AlphaFoldDB" id="A0A9D3SQZ2"/>